<accession>A0AAV7HDM2</accession>
<evidence type="ECO:0000313" key="2">
    <source>
        <dbReference type="Proteomes" id="UP000775213"/>
    </source>
</evidence>
<keyword evidence="2" id="KW-1185">Reference proteome</keyword>
<reference evidence="1 2" key="1">
    <citation type="journal article" date="2021" name="Hortic Res">
        <title>Chromosome-scale assembly of the Dendrobium chrysotoxum genome enhances the understanding of orchid evolution.</title>
        <authorList>
            <person name="Zhang Y."/>
            <person name="Zhang G.Q."/>
            <person name="Zhang D."/>
            <person name="Liu X.D."/>
            <person name="Xu X.Y."/>
            <person name="Sun W.H."/>
            <person name="Yu X."/>
            <person name="Zhu X."/>
            <person name="Wang Z.W."/>
            <person name="Zhao X."/>
            <person name="Zhong W.Y."/>
            <person name="Chen H."/>
            <person name="Yin W.L."/>
            <person name="Huang T."/>
            <person name="Niu S.C."/>
            <person name="Liu Z.J."/>
        </authorList>
    </citation>
    <scope>NUCLEOTIDE SEQUENCE [LARGE SCALE GENOMIC DNA]</scope>
    <source>
        <strain evidence="1">Lindl</strain>
    </source>
</reference>
<proteinExistence type="predicted"/>
<evidence type="ECO:0000313" key="1">
    <source>
        <dbReference type="EMBL" id="KAH0466138.1"/>
    </source>
</evidence>
<sequence length="80" mass="9192">MFEDTNCISSYQNCVSKQESKRRVDVISELLVSLKYRGSVLAEPFSLLKCFDCVVFLDCNFQYQSGTKLLGVVNQILWKD</sequence>
<dbReference type="AlphaFoldDB" id="A0AAV7HDM2"/>
<comment type="caution">
    <text evidence="1">The sequence shown here is derived from an EMBL/GenBank/DDBJ whole genome shotgun (WGS) entry which is preliminary data.</text>
</comment>
<gene>
    <name evidence="1" type="ORF">IEQ34_006241</name>
</gene>
<dbReference type="EMBL" id="JAGFBR010000006">
    <property type="protein sequence ID" value="KAH0466138.1"/>
    <property type="molecule type" value="Genomic_DNA"/>
</dbReference>
<organism evidence="1 2">
    <name type="scientific">Dendrobium chrysotoxum</name>
    <name type="common">Orchid</name>
    <dbReference type="NCBI Taxonomy" id="161865"/>
    <lineage>
        <taxon>Eukaryota</taxon>
        <taxon>Viridiplantae</taxon>
        <taxon>Streptophyta</taxon>
        <taxon>Embryophyta</taxon>
        <taxon>Tracheophyta</taxon>
        <taxon>Spermatophyta</taxon>
        <taxon>Magnoliopsida</taxon>
        <taxon>Liliopsida</taxon>
        <taxon>Asparagales</taxon>
        <taxon>Orchidaceae</taxon>
        <taxon>Epidendroideae</taxon>
        <taxon>Malaxideae</taxon>
        <taxon>Dendrobiinae</taxon>
        <taxon>Dendrobium</taxon>
    </lineage>
</organism>
<dbReference type="Proteomes" id="UP000775213">
    <property type="component" value="Unassembled WGS sequence"/>
</dbReference>
<protein>
    <submittedName>
        <fullName evidence="1">Uncharacterized protein</fullName>
    </submittedName>
</protein>
<name>A0AAV7HDM2_DENCH</name>